<protein>
    <submittedName>
        <fullName evidence="1">Retrovirus-related Pol polyprotein from transposon TNT 1-94</fullName>
    </submittedName>
</protein>
<dbReference type="Proteomes" id="UP000886998">
    <property type="component" value="Unassembled WGS sequence"/>
</dbReference>
<gene>
    <name evidence="1" type="primary">POLX_1460</name>
    <name evidence="1" type="ORF">TNIN_365421</name>
</gene>
<proteinExistence type="predicted"/>
<organism evidence="1 2">
    <name type="scientific">Trichonephila inaurata madagascariensis</name>
    <dbReference type="NCBI Taxonomy" id="2747483"/>
    <lineage>
        <taxon>Eukaryota</taxon>
        <taxon>Metazoa</taxon>
        <taxon>Ecdysozoa</taxon>
        <taxon>Arthropoda</taxon>
        <taxon>Chelicerata</taxon>
        <taxon>Arachnida</taxon>
        <taxon>Araneae</taxon>
        <taxon>Araneomorphae</taxon>
        <taxon>Entelegynae</taxon>
        <taxon>Araneoidea</taxon>
        <taxon>Nephilidae</taxon>
        <taxon>Trichonephila</taxon>
        <taxon>Trichonephila inaurata</taxon>
    </lineage>
</organism>
<evidence type="ECO:0000313" key="1">
    <source>
        <dbReference type="EMBL" id="GFY40974.1"/>
    </source>
</evidence>
<accession>A0A8X6WTF3</accession>
<reference evidence="1" key="1">
    <citation type="submission" date="2020-08" db="EMBL/GenBank/DDBJ databases">
        <title>Multicomponent nature underlies the extraordinary mechanical properties of spider dragline silk.</title>
        <authorList>
            <person name="Kono N."/>
            <person name="Nakamura H."/>
            <person name="Mori M."/>
            <person name="Yoshida Y."/>
            <person name="Ohtoshi R."/>
            <person name="Malay A.D."/>
            <person name="Moran D.A.P."/>
            <person name="Tomita M."/>
            <person name="Numata K."/>
            <person name="Arakawa K."/>
        </authorList>
    </citation>
    <scope>NUCLEOTIDE SEQUENCE</scope>
</reference>
<name>A0A8X6WTF3_9ARAC</name>
<sequence length="165" mass="18759">MEIVKKPLQTPDPDVEKEIEEISCSAEDREETLAEESSRNSHDRVDFSETFNLVVQWNTMRTVQSIAAARKQKLGPFEVKTAFLYGAFSEGIYMAQPEGFSDSSGQALYVLMMESFTADEEQTVNLFLKKLESEFSVVIGEANYFLGMQIEHLECGKIFMHQEAH</sequence>
<evidence type="ECO:0000313" key="2">
    <source>
        <dbReference type="Proteomes" id="UP000886998"/>
    </source>
</evidence>
<dbReference type="AlphaFoldDB" id="A0A8X6WTF3"/>
<keyword evidence="2" id="KW-1185">Reference proteome</keyword>
<dbReference type="EMBL" id="BMAV01002213">
    <property type="protein sequence ID" value="GFY40974.1"/>
    <property type="molecule type" value="Genomic_DNA"/>
</dbReference>
<dbReference type="OrthoDB" id="413361at2759"/>
<comment type="caution">
    <text evidence="1">The sequence shown here is derived from an EMBL/GenBank/DDBJ whole genome shotgun (WGS) entry which is preliminary data.</text>
</comment>